<dbReference type="EMBL" id="LQPR01000084">
    <property type="protein sequence ID" value="ORW64161.1"/>
    <property type="molecule type" value="Genomic_DNA"/>
</dbReference>
<dbReference type="Proteomes" id="UP000193387">
    <property type="component" value="Unassembled WGS sequence"/>
</dbReference>
<organism evidence="4 5">
    <name type="scientific">Mycobacterium saskatchewanense</name>
    <dbReference type="NCBI Taxonomy" id="220927"/>
    <lineage>
        <taxon>Bacteria</taxon>
        <taxon>Bacillati</taxon>
        <taxon>Actinomycetota</taxon>
        <taxon>Actinomycetes</taxon>
        <taxon>Mycobacteriales</taxon>
        <taxon>Mycobacteriaceae</taxon>
        <taxon>Mycobacterium</taxon>
        <taxon>Mycobacterium simiae complex</taxon>
    </lineage>
</organism>
<evidence type="ECO:0000256" key="1">
    <source>
        <dbReference type="ARBA" id="ARBA00023125"/>
    </source>
</evidence>
<comment type="caution">
    <text evidence="4">The sequence shown here is derived from an EMBL/GenBank/DDBJ whole genome shotgun (WGS) entry which is preliminary data.</text>
</comment>
<sequence length="191" mass="20889">MLRSTAAVLRRRGFDAVTSRSVAAEGGLPEQTVRAYYPSRDDLRAAGLKFMLNGWIEQANDFIKRLPTSLDLEETARLIIEVATVHAAEDESFTRATISGVYERYLQAGKHAELTSLISAYNDVLADLVGHVLARNGRHASPRVCRAVLAVADGTVIYELAAGENPVPRAIQMLEFAIPQLCAPPGDRQTR</sequence>
<evidence type="ECO:0000313" key="5">
    <source>
        <dbReference type="Proteomes" id="UP000193387"/>
    </source>
</evidence>
<gene>
    <name evidence="4" type="ORF">AWC23_26330</name>
</gene>
<feature type="DNA-binding region" description="H-T-H motif" evidence="2">
    <location>
        <begin position="18"/>
        <end position="37"/>
    </location>
</feature>
<feature type="domain" description="HTH tetR-type" evidence="3">
    <location>
        <begin position="1"/>
        <end position="55"/>
    </location>
</feature>
<dbReference type="InterPro" id="IPR001647">
    <property type="entry name" value="HTH_TetR"/>
</dbReference>
<reference evidence="4 5" key="1">
    <citation type="submission" date="2016-01" db="EMBL/GenBank/DDBJ databases">
        <title>The new phylogeny of the genus Mycobacterium.</title>
        <authorList>
            <person name="Tarcisio F."/>
            <person name="Conor M."/>
            <person name="Antonella G."/>
            <person name="Elisabetta G."/>
            <person name="Giulia F.S."/>
            <person name="Sara T."/>
            <person name="Anna F."/>
            <person name="Clotilde B."/>
            <person name="Roberto B."/>
            <person name="Veronica D.S."/>
            <person name="Fabio R."/>
            <person name="Monica P."/>
            <person name="Olivier J."/>
            <person name="Enrico T."/>
            <person name="Nicola S."/>
        </authorList>
    </citation>
    <scope>NUCLEOTIDE SEQUENCE [LARGE SCALE GENOMIC DNA]</scope>
    <source>
        <strain evidence="4 5">DSM 44616</strain>
    </source>
</reference>
<dbReference type="InterPro" id="IPR041583">
    <property type="entry name" value="TetR_C_31"/>
</dbReference>
<dbReference type="InterPro" id="IPR009057">
    <property type="entry name" value="Homeodomain-like_sf"/>
</dbReference>
<accession>A0AAJ3NKD3</accession>
<dbReference type="GO" id="GO:0003677">
    <property type="term" value="F:DNA binding"/>
    <property type="evidence" value="ECO:0007669"/>
    <property type="project" value="UniProtKB-UniRule"/>
</dbReference>
<proteinExistence type="predicted"/>
<evidence type="ECO:0000313" key="4">
    <source>
        <dbReference type="EMBL" id="ORW64161.1"/>
    </source>
</evidence>
<keyword evidence="1 2" id="KW-0238">DNA-binding</keyword>
<protein>
    <recommendedName>
        <fullName evidence="3">HTH tetR-type domain-containing protein</fullName>
    </recommendedName>
</protein>
<name>A0AAJ3NKD3_9MYCO</name>
<evidence type="ECO:0000256" key="2">
    <source>
        <dbReference type="PROSITE-ProRule" id="PRU00335"/>
    </source>
</evidence>
<dbReference type="SUPFAM" id="SSF46689">
    <property type="entry name" value="Homeodomain-like"/>
    <property type="match status" value="1"/>
</dbReference>
<evidence type="ECO:0000259" key="3">
    <source>
        <dbReference type="PROSITE" id="PS50977"/>
    </source>
</evidence>
<dbReference type="AlphaFoldDB" id="A0AAJ3NKD3"/>
<dbReference type="Pfam" id="PF17940">
    <property type="entry name" value="TetR_C_31"/>
    <property type="match status" value="1"/>
</dbReference>
<dbReference type="RefSeq" id="WP_158090772.1">
    <property type="nucleotide sequence ID" value="NZ_AP022573.1"/>
</dbReference>
<keyword evidence="5" id="KW-1185">Reference proteome</keyword>
<dbReference type="PROSITE" id="PS50977">
    <property type="entry name" value="HTH_TETR_2"/>
    <property type="match status" value="1"/>
</dbReference>
<dbReference type="Gene3D" id="1.10.357.10">
    <property type="entry name" value="Tetracycline Repressor, domain 2"/>
    <property type="match status" value="1"/>
</dbReference>